<organism evidence="1 2">
    <name type="scientific">Fuscovulum ytuae</name>
    <dbReference type="NCBI Taxonomy" id="3042299"/>
    <lineage>
        <taxon>Bacteria</taxon>
        <taxon>Pseudomonadati</taxon>
        <taxon>Pseudomonadota</taxon>
        <taxon>Alphaproteobacteria</taxon>
        <taxon>Rhodobacterales</taxon>
        <taxon>Paracoccaceae</taxon>
        <taxon>Fuscovulum</taxon>
    </lineage>
</organism>
<sequence length="702" mass="77529">MEDPNSSSEQLAAAFTGLAQGASHSVVAIEDTEQTTETMQERLFAALERARSGKALLVWRSVLSVLSALESDALRSAARDGATVGIIAHVGLGFSVQTLRIRNEVRGGENHLAPERRQTGRLVRSDFGYEGLVRAATSQVIALAPAGQSEHYQSARSIGHLAFGLATRPEPLRRANGDWDILSPPANLDLPTSNADWPLDMLETCDIVLFESLAEGRVRNGVVRHLEASLNIPLTALPASAVAEGALTAAKRYAAGQTVYFDFLPRIATIVDGKDGAVNYDLIDEAETLPAGSLYRSPKPARFALMAGQDSFQVYLRKETHKEPRRALVEVGAPAKTVADIDLWVEQMPAAGRARILMQAPSLARQFTVDWDTAEILDRSWDEVLAELADRPPTYPERLVLPCGMHAWHDNPKGPGLFTLLEENAGATRPDWDALAAKLSQKPFGQYCISSDGEVPEEVPTAALEQLNELTDRAVSLLRRMTQRATSADTAPLRFLTWQFRRCPQDVASMLIDAWAARSRGASHAFATSAMAWVLIRQGLGRIINDPDHEERAIKLLMEIPVRDWKWREETAAAAFLLSRSDDCPKLLDRETVEALGQRAIWEFQENLGTEYTKFQYAPFLLVGLLRWRLKTPRALVQGRDGLADDMSKVVERVQQDLGDRGWRSEKMARIAEKWVPILTKTLDELRGEGGHPDLLAAIYDA</sequence>
<evidence type="ECO:0000313" key="2">
    <source>
        <dbReference type="Proteomes" id="UP001230978"/>
    </source>
</evidence>
<name>A0ABY8Q589_9RHOB</name>
<reference evidence="1 2" key="1">
    <citation type="submission" date="2023-04" db="EMBL/GenBank/DDBJ databases">
        <title>YMD61, complete Genome.</title>
        <authorList>
            <person name="Zhang J."/>
        </authorList>
    </citation>
    <scope>NUCLEOTIDE SEQUENCE [LARGE SCALE GENOMIC DNA]</scope>
    <source>
        <strain evidence="1 2">YMD61</strain>
    </source>
</reference>
<dbReference type="RefSeq" id="WP_281465939.1">
    <property type="nucleotide sequence ID" value="NZ_CP124535.1"/>
</dbReference>
<dbReference type="EMBL" id="CP124535">
    <property type="protein sequence ID" value="WGV16014.1"/>
    <property type="molecule type" value="Genomic_DNA"/>
</dbReference>
<dbReference type="Proteomes" id="UP001230978">
    <property type="component" value="Chromosome"/>
</dbReference>
<proteinExistence type="predicted"/>
<accession>A0ABY8Q589</accession>
<gene>
    <name evidence="1" type="ORF">QF092_17445</name>
</gene>
<protein>
    <submittedName>
        <fullName evidence="1">Uncharacterized protein</fullName>
    </submittedName>
</protein>
<keyword evidence="2" id="KW-1185">Reference proteome</keyword>
<evidence type="ECO:0000313" key="1">
    <source>
        <dbReference type="EMBL" id="WGV16014.1"/>
    </source>
</evidence>